<proteinExistence type="predicted"/>
<protein>
    <submittedName>
        <fullName evidence="1">Uncharacterized protein</fullName>
    </submittedName>
</protein>
<accession>A0A194WYP9</accession>
<dbReference type="AlphaFoldDB" id="A0A194WYP9"/>
<dbReference type="Proteomes" id="UP000070700">
    <property type="component" value="Unassembled WGS sequence"/>
</dbReference>
<dbReference type="PANTHER" id="PTHR37540:SF9">
    <property type="entry name" value="ZN(2)-C6 FUNGAL-TYPE DOMAIN-CONTAINING PROTEIN"/>
    <property type="match status" value="1"/>
</dbReference>
<dbReference type="PANTHER" id="PTHR37540">
    <property type="entry name" value="TRANSCRIPTION FACTOR (ACR-2), PUTATIVE-RELATED-RELATED"/>
    <property type="match status" value="1"/>
</dbReference>
<evidence type="ECO:0000313" key="2">
    <source>
        <dbReference type="Proteomes" id="UP000070700"/>
    </source>
</evidence>
<sequence length="361" mass="40510">MCSVDGSTTSALFRREMLPWMIQSPLMPHIAILMASASQTAEPTSLIVKPSEMIAIKSQVLGLINDFLKQDFTLVGGEALRAVIHLWWWGTTSSLWAHMAGIKQMIKLRGGFQAMNDPVLQQVFLVTDFELACCFERDLFLIDPAMANHMDIPIPPTYPEFLRSPLLAYHETFRHDRMVLGLSPEAAEILDDVRFLTLSITSPSDTTSTRKIQSTAAWLHERISTSPPLVPSPNAPFITVTTSMINLTALLYTLSISMLIPISELWTTTLLHEFYTNLYSISMSQWKEIPAIFLWVLLVACPGSQEDQRGKWLRRKMAVAGMQVGMEDFGVSIGCLRAFWRVQRWVQDEGSKQEASQDGAG</sequence>
<dbReference type="STRING" id="149040.A0A194WYP9"/>
<gene>
    <name evidence="1" type="ORF">LY89DRAFT_756462</name>
</gene>
<dbReference type="EMBL" id="KQ947423">
    <property type="protein sequence ID" value="KUJ13091.1"/>
    <property type="molecule type" value="Genomic_DNA"/>
</dbReference>
<dbReference type="OrthoDB" id="415825at2759"/>
<dbReference type="KEGG" id="psco:LY89DRAFT_756462"/>
<dbReference type="InParanoid" id="A0A194WYP9"/>
<dbReference type="RefSeq" id="XP_018067446.1">
    <property type="nucleotide sequence ID" value="XM_018221378.1"/>
</dbReference>
<keyword evidence="2" id="KW-1185">Reference proteome</keyword>
<name>A0A194WYP9_MOLSC</name>
<organism evidence="1 2">
    <name type="scientific">Mollisia scopiformis</name>
    <name type="common">Conifer needle endophyte fungus</name>
    <name type="synonym">Phialocephala scopiformis</name>
    <dbReference type="NCBI Taxonomy" id="149040"/>
    <lineage>
        <taxon>Eukaryota</taxon>
        <taxon>Fungi</taxon>
        <taxon>Dikarya</taxon>
        <taxon>Ascomycota</taxon>
        <taxon>Pezizomycotina</taxon>
        <taxon>Leotiomycetes</taxon>
        <taxon>Helotiales</taxon>
        <taxon>Mollisiaceae</taxon>
        <taxon>Mollisia</taxon>
    </lineage>
</organism>
<dbReference type="GeneID" id="28831104"/>
<reference evidence="1 2" key="1">
    <citation type="submission" date="2015-10" db="EMBL/GenBank/DDBJ databases">
        <title>Full genome of DAOMC 229536 Phialocephala scopiformis, a fungal endophyte of spruce producing the potent anti-insectan compound rugulosin.</title>
        <authorList>
            <consortium name="DOE Joint Genome Institute"/>
            <person name="Walker A.K."/>
            <person name="Frasz S.L."/>
            <person name="Seifert K.A."/>
            <person name="Miller J.D."/>
            <person name="Mondo S.J."/>
            <person name="Labutti K."/>
            <person name="Lipzen A."/>
            <person name="Dockter R."/>
            <person name="Kennedy M."/>
            <person name="Grigoriev I.V."/>
            <person name="Spatafora J.W."/>
        </authorList>
    </citation>
    <scope>NUCLEOTIDE SEQUENCE [LARGE SCALE GENOMIC DNA]</scope>
    <source>
        <strain evidence="1 2">CBS 120377</strain>
    </source>
</reference>
<evidence type="ECO:0000313" key="1">
    <source>
        <dbReference type="EMBL" id="KUJ13091.1"/>
    </source>
</evidence>